<dbReference type="Proteomes" id="UP001197093">
    <property type="component" value="Unassembled WGS sequence"/>
</dbReference>
<dbReference type="EMBL" id="JAHCVI010000001">
    <property type="protein sequence ID" value="KAG7291193.1"/>
    <property type="molecule type" value="Genomic_DNA"/>
</dbReference>
<organism evidence="2 3">
    <name type="scientific">Staphylotrichum longicolle</name>
    <dbReference type="NCBI Taxonomy" id="669026"/>
    <lineage>
        <taxon>Eukaryota</taxon>
        <taxon>Fungi</taxon>
        <taxon>Dikarya</taxon>
        <taxon>Ascomycota</taxon>
        <taxon>Pezizomycotina</taxon>
        <taxon>Sordariomycetes</taxon>
        <taxon>Sordariomycetidae</taxon>
        <taxon>Sordariales</taxon>
        <taxon>Chaetomiaceae</taxon>
        <taxon>Staphylotrichum</taxon>
    </lineage>
</organism>
<comment type="caution">
    <text evidence="2">The sequence shown here is derived from an EMBL/GenBank/DDBJ whole genome shotgun (WGS) entry which is preliminary data.</text>
</comment>
<evidence type="ECO:0000313" key="2">
    <source>
        <dbReference type="EMBL" id="KAG7291193.1"/>
    </source>
</evidence>
<reference evidence="2" key="1">
    <citation type="submission" date="2023-02" db="EMBL/GenBank/DDBJ databases">
        <authorList>
            <person name="Palmer J.M."/>
        </authorList>
    </citation>
    <scope>NUCLEOTIDE SEQUENCE</scope>
    <source>
        <strain evidence="2">FW57</strain>
    </source>
</reference>
<accession>A0AAD4F0R2</accession>
<gene>
    <name evidence="2" type="ORF">NEMBOFW57_001205</name>
</gene>
<evidence type="ECO:0000256" key="1">
    <source>
        <dbReference type="SAM" id="MobiDB-lite"/>
    </source>
</evidence>
<proteinExistence type="predicted"/>
<feature type="region of interest" description="Disordered" evidence="1">
    <location>
        <begin position="85"/>
        <end position="152"/>
    </location>
</feature>
<dbReference type="AlphaFoldDB" id="A0AAD4F0R2"/>
<evidence type="ECO:0000313" key="3">
    <source>
        <dbReference type="Proteomes" id="UP001197093"/>
    </source>
</evidence>
<feature type="compositionally biased region" description="Low complexity" evidence="1">
    <location>
        <begin position="124"/>
        <end position="152"/>
    </location>
</feature>
<sequence length="207" mass="22338">MEAADHGSLEAMARLTWWNFDPEHKVYQNVISKRQIPEAQWKPHYDTFVHLTKDKGQSPTQTFLHVSPALPNVNALAGQMEAMNLGQSSQSPPSTADATKSEHGLIVTSRSKSASPPPSKKSTKAAVKAAVTPSSGGSKTPATASSSTPPKAKQVVIGNEAFQASYRQSTGKWVVTYKGEELDIVRVGRDSVIVRRDGTQIKVSEAK</sequence>
<feature type="compositionally biased region" description="Polar residues" evidence="1">
    <location>
        <begin position="85"/>
        <end position="98"/>
    </location>
</feature>
<keyword evidence="3" id="KW-1185">Reference proteome</keyword>
<name>A0AAD4F0R2_9PEZI</name>
<protein>
    <submittedName>
        <fullName evidence="2">Uncharacterized protein</fullName>
    </submittedName>
</protein>